<evidence type="ECO:0000313" key="3">
    <source>
        <dbReference type="Proteomes" id="UP000758603"/>
    </source>
</evidence>
<dbReference type="Proteomes" id="UP000758603">
    <property type="component" value="Unassembled WGS sequence"/>
</dbReference>
<comment type="caution">
    <text evidence="2">The sequence shown here is derived from an EMBL/GenBank/DDBJ whole genome shotgun (WGS) entry which is preliminary data.</text>
</comment>
<sequence>MCSFYTVLARTTSRLLYVVTQRLLKLAACLAAIAMAFAISSRGSRDLVVLFFWISISLWACSAELRLSSGALIWLLVDRVLKAFGSFLIKPRM</sequence>
<dbReference type="GeneID" id="70132901"/>
<evidence type="ECO:0000256" key="1">
    <source>
        <dbReference type="SAM" id="Phobius"/>
    </source>
</evidence>
<dbReference type="RefSeq" id="XP_045952388.1">
    <property type="nucleotide sequence ID" value="XM_046104010.1"/>
</dbReference>
<keyword evidence="1" id="KW-0472">Membrane</keyword>
<reference evidence="2" key="1">
    <citation type="journal article" date="2021" name="Nat. Commun.">
        <title>Genetic determinants of endophytism in the Arabidopsis root mycobiome.</title>
        <authorList>
            <person name="Mesny F."/>
            <person name="Miyauchi S."/>
            <person name="Thiergart T."/>
            <person name="Pickel B."/>
            <person name="Atanasova L."/>
            <person name="Karlsson M."/>
            <person name="Huettel B."/>
            <person name="Barry K.W."/>
            <person name="Haridas S."/>
            <person name="Chen C."/>
            <person name="Bauer D."/>
            <person name="Andreopoulos W."/>
            <person name="Pangilinan J."/>
            <person name="LaButti K."/>
            <person name="Riley R."/>
            <person name="Lipzen A."/>
            <person name="Clum A."/>
            <person name="Drula E."/>
            <person name="Henrissat B."/>
            <person name="Kohler A."/>
            <person name="Grigoriev I.V."/>
            <person name="Martin F.M."/>
            <person name="Hacquard S."/>
        </authorList>
    </citation>
    <scope>NUCLEOTIDE SEQUENCE</scope>
    <source>
        <strain evidence="2">MPI-SDFR-AT-0073</strain>
    </source>
</reference>
<gene>
    <name evidence="2" type="ORF">BKA67DRAFT_582600</name>
</gene>
<keyword evidence="3" id="KW-1185">Reference proteome</keyword>
<proteinExistence type="predicted"/>
<organism evidence="2 3">
    <name type="scientific">Truncatella angustata</name>
    <dbReference type="NCBI Taxonomy" id="152316"/>
    <lineage>
        <taxon>Eukaryota</taxon>
        <taxon>Fungi</taxon>
        <taxon>Dikarya</taxon>
        <taxon>Ascomycota</taxon>
        <taxon>Pezizomycotina</taxon>
        <taxon>Sordariomycetes</taxon>
        <taxon>Xylariomycetidae</taxon>
        <taxon>Amphisphaeriales</taxon>
        <taxon>Sporocadaceae</taxon>
        <taxon>Truncatella</taxon>
    </lineage>
</organism>
<feature type="transmembrane region" description="Helical" evidence="1">
    <location>
        <begin position="23"/>
        <end position="40"/>
    </location>
</feature>
<dbReference type="AlphaFoldDB" id="A0A9P8U939"/>
<evidence type="ECO:0000313" key="2">
    <source>
        <dbReference type="EMBL" id="KAH6645874.1"/>
    </source>
</evidence>
<name>A0A9P8U939_9PEZI</name>
<accession>A0A9P8U939</accession>
<dbReference type="EMBL" id="JAGPXC010000010">
    <property type="protein sequence ID" value="KAH6645874.1"/>
    <property type="molecule type" value="Genomic_DNA"/>
</dbReference>
<keyword evidence="1" id="KW-0812">Transmembrane</keyword>
<keyword evidence="1" id="KW-1133">Transmembrane helix</keyword>
<protein>
    <submittedName>
        <fullName evidence="2">Uncharacterized protein</fullName>
    </submittedName>
</protein>